<keyword evidence="4 7" id="KW-0547">Nucleotide-binding</keyword>
<proteinExistence type="predicted"/>
<keyword evidence="9" id="KW-0472">Membrane</keyword>
<dbReference type="CDD" id="cd14014">
    <property type="entry name" value="STKc_PknB_like"/>
    <property type="match status" value="1"/>
</dbReference>
<dbReference type="Gene3D" id="3.30.200.20">
    <property type="entry name" value="Phosphorylase Kinase, domain 1"/>
    <property type="match status" value="1"/>
</dbReference>
<dbReference type="Pfam" id="PF00069">
    <property type="entry name" value="Pkinase"/>
    <property type="match status" value="1"/>
</dbReference>
<dbReference type="Gene3D" id="1.10.510.10">
    <property type="entry name" value="Transferase(Phosphotransferase) domain 1"/>
    <property type="match status" value="1"/>
</dbReference>
<evidence type="ECO:0000256" key="9">
    <source>
        <dbReference type="SAM" id="Phobius"/>
    </source>
</evidence>
<keyword evidence="9" id="KW-0812">Transmembrane</keyword>
<keyword evidence="3 11" id="KW-0808">Transferase</keyword>
<dbReference type="RefSeq" id="WP_406830377.1">
    <property type="nucleotide sequence ID" value="NZ_CP157483.1"/>
</dbReference>
<dbReference type="PANTHER" id="PTHR43289">
    <property type="entry name" value="MITOGEN-ACTIVATED PROTEIN KINASE KINASE KINASE 20-RELATED"/>
    <property type="match status" value="1"/>
</dbReference>
<accession>A0AAU7JRM9</accession>
<keyword evidence="9" id="KW-1133">Transmembrane helix</keyword>
<dbReference type="PANTHER" id="PTHR43289:SF6">
    <property type="entry name" value="SERINE_THREONINE-PROTEIN KINASE NEKL-3"/>
    <property type="match status" value="1"/>
</dbReference>
<sequence length="523" mass="53799">MDPRVELLPEAPPQVPGYSLGARLGVGGSAVVWAATRDSDGLPVAIKVLAVAAGEHADAAVRELTVLGRVEVDGLVRLHEVVALSGEEPRVALVLDHVGGGSLERVVSARGHLSVGESVTVLAPVARALAGLHAAGVVHGDVTPGNVLVERSGRPLLADLGVARFVGEAPGDALGTEGFVAPEVLDGGPLTPAADVYAAGALAWWCVTGQVPGPTSWRPPLEALAPGLPEGWREMTVRALSGDPNARPSAAEAALAWFDSAPCEPLRLVVGTDETSLLTHRLRRPPAEVEEPTPTTRRERIAQLAGASRGAVRWRGPRVTAAFAGAGLVVVLLLGALMAGGVLPAPRWLTPSAAAEPTVPAPGPSPTGSASPAGTPAAAGSASTGSVQSRQGGPHDSPSALVQELANRRAGAMLSRRTSDLGGLDAPRSPALTRDTADLERVRGAGVAYAGVRLTVRSARTVTATQRTATIDAVVDTAAYRVVSATDGRLLHREDEVRGQALRFDLVWVGGRWLIEEVEPTGR</sequence>
<dbReference type="GO" id="GO:0004674">
    <property type="term" value="F:protein serine/threonine kinase activity"/>
    <property type="evidence" value="ECO:0007669"/>
    <property type="project" value="UniProtKB-KW"/>
</dbReference>
<dbReference type="InterPro" id="IPR017441">
    <property type="entry name" value="Protein_kinase_ATP_BS"/>
</dbReference>
<keyword evidence="5 11" id="KW-0418">Kinase</keyword>
<name>A0AAU7JRM9_9MICO</name>
<feature type="transmembrane region" description="Helical" evidence="9">
    <location>
        <begin position="319"/>
        <end position="343"/>
    </location>
</feature>
<keyword evidence="2" id="KW-0723">Serine/threonine-protein kinase</keyword>
<evidence type="ECO:0000256" key="6">
    <source>
        <dbReference type="ARBA" id="ARBA00022840"/>
    </source>
</evidence>
<evidence type="ECO:0000256" key="3">
    <source>
        <dbReference type="ARBA" id="ARBA00022679"/>
    </source>
</evidence>
<evidence type="ECO:0000256" key="1">
    <source>
        <dbReference type="ARBA" id="ARBA00012513"/>
    </source>
</evidence>
<dbReference type="InterPro" id="IPR000719">
    <property type="entry name" value="Prot_kinase_dom"/>
</dbReference>
<dbReference type="AlphaFoldDB" id="A0AAU7JRM9"/>
<dbReference type="PROSITE" id="PS00107">
    <property type="entry name" value="PROTEIN_KINASE_ATP"/>
    <property type="match status" value="1"/>
</dbReference>
<evidence type="ECO:0000256" key="7">
    <source>
        <dbReference type="PROSITE-ProRule" id="PRU10141"/>
    </source>
</evidence>
<evidence type="ECO:0000256" key="2">
    <source>
        <dbReference type="ARBA" id="ARBA00022527"/>
    </source>
</evidence>
<feature type="binding site" evidence="7">
    <location>
        <position position="47"/>
    </location>
    <ligand>
        <name>ATP</name>
        <dbReference type="ChEBI" id="CHEBI:30616"/>
    </ligand>
</feature>
<keyword evidence="6 7" id="KW-0067">ATP-binding</keyword>
<evidence type="ECO:0000313" key="11">
    <source>
        <dbReference type="EMBL" id="XBO42953.1"/>
    </source>
</evidence>
<dbReference type="EMBL" id="CP157483">
    <property type="protein sequence ID" value="XBO42953.1"/>
    <property type="molecule type" value="Genomic_DNA"/>
</dbReference>
<dbReference type="EC" id="2.7.11.1" evidence="1"/>
<protein>
    <recommendedName>
        <fullName evidence="1">non-specific serine/threonine protein kinase</fullName>
        <ecNumber evidence="1">2.7.11.1</ecNumber>
    </recommendedName>
</protein>
<dbReference type="InterPro" id="IPR011009">
    <property type="entry name" value="Kinase-like_dom_sf"/>
</dbReference>
<reference evidence="11" key="1">
    <citation type="submission" date="2024-05" db="EMBL/GenBank/DDBJ databases">
        <authorList>
            <person name="Kim S."/>
            <person name="Heo J."/>
            <person name="Choi H."/>
            <person name="Choi Y."/>
            <person name="Kwon S.-W."/>
            <person name="Kim Y."/>
        </authorList>
    </citation>
    <scope>NUCLEOTIDE SEQUENCE</scope>
    <source>
        <strain evidence="11">KACC 23699</strain>
    </source>
</reference>
<gene>
    <name evidence="11" type="ORF">ABEG17_15460</name>
</gene>
<dbReference type="PROSITE" id="PS50011">
    <property type="entry name" value="PROTEIN_KINASE_DOM"/>
    <property type="match status" value="1"/>
</dbReference>
<organism evidence="11">
    <name type="scientific">Pedococcus sp. KACC 23699</name>
    <dbReference type="NCBI Taxonomy" id="3149228"/>
    <lineage>
        <taxon>Bacteria</taxon>
        <taxon>Bacillati</taxon>
        <taxon>Actinomycetota</taxon>
        <taxon>Actinomycetes</taxon>
        <taxon>Micrococcales</taxon>
        <taxon>Intrasporangiaceae</taxon>
        <taxon>Pedococcus</taxon>
    </lineage>
</organism>
<evidence type="ECO:0000256" key="8">
    <source>
        <dbReference type="SAM" id="MobiDB-lite"/>
    </source>
</evidence>
<feature type="region of interest" description="Disordered" evidence="8">
    <location>
        <begin position="354"/>
        <end position="399"/>
    </location>
</feature>
<evidence type="ECO:0000259" key="10">
    <source>
        <dbReference type="PROSITE" id="PS50011"/>
    </source>
</evidence>
<feature type="domain" description="Protein kinase" evidence="10">
    <location>
        <begin position="18"/>
        <end position="258"/>
    </location>
</feature>
<dbReference type="PROSITE" id="PS00109">
    <property type="entry name" value="PROTEIN_KINASE_TYR"/>
    <property type="match status" value="1"/>
</dbReference>
<evidence type="ECO:0000256" key="5">
    <source>
        <dbReference type="ARBA" id="ARBA00022777"/>
    </source>
</evidence>
<dbReference type="SUPFAM" id="SSF56112">
    <property type="entry name" value="Protein kinase-like (PK-like)"/>
    <property type="match status" value="1"/>
</dbReference>
<evidence type="ECO:0000256" key="4">
    <source>
        <dbReference type="ARBA" id="ARBA00022741"/>
    </source>
</evidence>
<dbReference type="GO" id="GO:0005524">
    <property type="term" value="F:ATP binding"/>
    <property type="evidence" value="ECO:0007669"/>
    <property type="project" value="UniProtKB-UniRule"/>
</dbReference>
<feature type="compositionally biased region" description="Low complexity" evidence="8">
    <location>
        <begin position="366"/>
        <end position="386"/>
    </location>
</feature>
<dbReference type="InterPro" id="IPR008266">
    <property type="entry name" value="Tyr_kinase_AS"/>
</dbReference>